<feature type="transmembrane region" description="Helical" evidence="14">
    <location>
        <begin position="190"/>
        <end position="212"/>
    </location>
</feature>
<keyword evidence="3" id="KW-0813">Transport</keyword>
<dbReference type="Proteomes" id="UP000738431">
    <property type="component" value="Chromosome"/>
</dbReference>
<feature type="transmembrane region" description="Helical" evidence="14">
    <location>
        <begin position="433"/>
        <end position="450"/>
    </location>
</feature>
<feature type="transmembrane region" description="Helical" evidence="14">
    <location>
        <begin position="334"/>
        <end position="354"/>
    </location>
</feature>
<feature type="transmembrane region" description="Helical" evidence="14">
    <location>
        <begin position="462"/>
        <end position="480"/>
    </location>
</feature>
<evidence type="ECO:0000256" key="11">
    <source>
        <dbReference type="ARBA" id="ARBA00023201"/>
    </source>
</evidence>
<evidence type="ECO:0000256" key="12">
    <source>
        <dbReference type="ARBA" id="ARBA00033708"/>
    </source>
</evidence>
<evidence type="ECO:0000256" key="7">
    <source>
        <dbReference type="ARBA" id="ARBA00022989"/>
    </source>
</evidence>
<keyword evidence="6" id="KW-0769">Symport</keyword>
<dbReference type="Pfam" id="PF00474">
    <property type="entry name" value="SSF"/>
    <property type="match status" value="1"/>
</dbReference>
<protein>
    <submittedName>
        <fullName evidence="15">Sortase B protein-sorting domain-containing protein</fullName>
    </submittedName>
</protein>
<keyword evidence="10 14" id="KW-0472">Membrane</keyword>
<evidence type="ECO:0000256" key="2">
    <source>
        <dbReference type="ARBA" id="ARBA00006434"/>
    </source>
</evidence>
<comment type="similarity">
    <text evidence="2 13">Belongs to the sodium:solute symporter (SSF) (TC 2.A.21) family.</text>
</comment>
<comment type="catalytic activity">
    <reaction evidence="12">
        <text>L-proline(in) + Na(+)(in) = L-proline(out) + Na(+)(out)</text>
        <dbReference type="Rhea" id="RHEA:28967"/>
        <dbReference type="ChEBI" id="CHEBI:29101"/>
        <dbReference type="ChEBI" id="CHEBI:60039"/>
    </reaction>
</comment>
<keyword evidence="5 14" id="KW-0812">Transmembrane</keyword>
<evidence type="ECO:0000256" key="3">
    <source>
        <dbReference type="ARBA" id="ARBA00022448"/>
    </source>
</evidence>
<accession>A0ABZ1C5L8</accession>
<evidence type="ECO:0000256" key="13">
    <source>
        <dbReference type="RuleBase" id="RU362091"/>
    </source>
</evidence>
<feature type="transmembrane region" description="Helical" evidence="14">
    <location>
        <begin position="75"/>
        <end position="94"/>
    </location>
</feature>
<dbReference type="InterPro" id="IPR017502">
    <property type="entry name" value="Sortase_SrtB_target"/>
</dbReference>
<feature type="transmembrane region" description="Helical" evidence="14">
    <location>
        <begin position="402"/>
        <end position="426"/>
    </location>
</feature>
<keyword evidence="11" id="KW-0739">Sodium transport</keyword>
<sequence length="568" mass="61825">MHPLDMAIIGLYLVLLIAAGAWLARRAGQDTDSYFLGGRRLPWWALGSSGMSSNLDVAGTMTIVALITLYGLQGFWIEMRGGVVLPIAVFLAFMGKWHRRSEVMTTAEWMTLRFGEGRGGRLARMTAALTYVVLTVAMIVFFLAAGGRFLAEFLPYSETQCAIGIALIAFLYTTASGLHGVIWTDVVQTVLIGGAAIYVAVVASGMVTPELLDHWPASDLNVIWPMAGDERLSPYLPFLAFLAVWMSKGVLEGLGGSGGSAYMAQRFYAAGSERDCGKLAMLWTVLFAARWPMVLGFAIIAMNLGMEVNSVEAAEGVLPVVLQSGHFPVGVRGLILAAMLAAAMSTFDSTLNAGASYVVRDLYQPKRPEASDRHLMVVSYLASALLVAVALVLALWLGGSVLGVWVGIVMLLFPAFLVPFALRWYWGRFNGEGFAGGIAGGFAAALYFSLADPAGWNEATRFLAITVVSLLTAVVGTRIGPTVDEGTLRKFYEQIRPWGWWPRAWRQAYRQEHRADGARLGRALVWQICTFLLPMTLVLHLWIQAAVLGVLWIVLGVRLWRENETAAD</sequence>
<evidence type="ECO:0000256" key="6">
    <source>
        <dbReference type="ARBA" id="ARBA00022847"/>
    </source>
</evidence>
<evidence type="ECO:0000256" key="1">
    <source>
        <dbReference type="ARBA" id="ARBA00004651"/>
    </source>
</evidence>
<feature type="transmembrane region" description="Helical" evidence="14">
    <location>
        <begin position="375"/>
        <end position="396"/>
    </location>
</feature>
<evidence type="ECO:0000256" key="4">
    <source>
        <dbReference type="ARBA" id="ARBA00022475"/>
    </source>
</evidence>
<feature type="transmembrane region" description="Helical" evidence="14">
    <location>
        <begin position="280"/>
        <end position="302"/>
    </location>
</feature>
<feature type="transmembrane region" description="Helical" evidence="14">
    <location>
        <begin position="524"/>
        <end position="555"/>
    </location>
</feature>
<keyword evidence="9" id="KW-0406">Ion transport</keyword>
<organism evidence="15 16">
    <name type="scientific">Actomonas aquatica</name>
    <dbReference type="NCBI Taxonomy" id="2866162"/>
    <lineage>
        <taxon>Bacteria</taxon>
        <taxon>Pseudomonadati</taxon>
        <taxon>Verrucomicrobiota</taxon>
        <taxon>Opitutia</taxon>
        <taxon>Opitutales</taxon>
        <taxon>Opitutaceae</taxon>
        <taxon>Actomonas</taxon>
    </lineage>
</organism>
<evidence type="ECO:0000256" key="5">
    <source>
        <dbReference type="ARBA" id="ARBA00022692"/>
    </source>
</evidence>
<dbReference type="NCBIfam" id="TIGR03063">
    <property type="entry name" value="srtB_target"/>
    <property type="match status" value="1"/>
</dbReference>
<feature type="transmembrane region" description="Helical" evidence="14">
    <location>
        <begin position="44"/>
        <end position="69"/>
    </location>
</feature>
<dbReference type="PROSITE" id="PS50283">
    <property type="entry name" value="NA_SOLUT_SYMP_3"/>
    <property type="match status" value="1"/>
</dbReference>
<feature type="transmembrane region" description="Helical" evidence="14">
    <location>
        <begin position="6"/>
        <end position="24"/>
    </location>
</feature>
<name>A0ABZ1C5L8_9BACT</name>
<keyword evidence="4" id="KW-1003">Cell membrane</keyword>
<feature type="transmembrane region" description="Helical" evidence="14">
    <location>
        <begin position="128"/>
        <end position="150"/>
    </location>
</feature>
<dbReference type="InterPro" id="IPR038377">
    <property type="entry name" value="Na/Glc_symporter_sf"/>
</dbReference>
<evidence type="ECO:0000256" key="14">
    <source>
        <dbReference type="SAM" id="Phobius"/>
    </source>
</evidence>
<evidence type="ECO:0000256" key="8">
    <source>
        <dbReference type="ARBA" id="ARBA00023053"/>
    </source>
</evidence>
<gene>
    <name evidence="15" type="ORF">K1X11_019220</name>
</gene>
<keyword evidence="16" id="KW-1185">Reference proteome</keyword>
<dbReference type="InterPro" id="IPR001734">
    <property type="entry name" value="Na/solute_symporter"/>
</dbReference>
<proteinExistence type="inferred from homology"/>
<dbReference type="Gene3D" id="1.20.1730.10">
    <property type="entry name" value="Sodium/glucose cotransporter"/>
    <property type="match status" value="1"/>
</dbReference>
<feature type="transmembrane region" description="Helical" evidence="14">
    <location>
        <begin position="232"/>
        <end position="251"/>
    </location>
</feature>
<reference evidence="15 16" key="1">
    <citation type="submission" date="2021-08" db="EMBL/GenBank/DDBJ databases">
        <authorList>
            <person name="Zhang D."/>
            <person name="Zhang A."/>
            <person name="Wang L."/>
        </authorList>
    </citation>
    <scope>NUCLEOTIDE SEQUENCE [LARGE SCALE GENOMIC DNA]</scope>
    <source>
        <strain evidence="15 16">WL0086</strain>
    </source>
</reference>
<dbReference type="PANTHER" id="PTHR48086:SF3">
    <property type="entry name" value="SODIUM_PROLINE SYMPORTER"/>
    <property type="match status" value="1"/>
</dbReference>
<dbReference type="InterPro" id="IPR050277">
    <property type="entry name" value="Sodium:Solute_Symporter"/>
</dbReference>
<keyword evidence="8" id="KW-0915">Sodium</keyword>
<evidence type="ECO:0000256" key="10">
    <source>
        <dbReference type="ARBA" id="ARBA00023136"/>
    </source>
</evidence>
<dbReference type="PANTHER" id="PTHR48086">
    <property type="entry name" value="SODIUM/PROLINE SYMPORTER-RELATED"/>
    <property type="match status" value="1"/>
</dbReference>
<comment type="subcellular location">
    <subcellularLocation>
        <location evidence="1">Cell membrane</location>
        <topology evidence="1">Multi-pass membrane protein</topology>
    </subcellularLocation>
</comment>
<feature type="transmembrane region" description="Helical" evidence="14">
    <location>
        <begin position="162"/>
        <end position="183"/>
    </location>
</feature>
<evidence type="ECO:0000313" key="15">
    <source>
        <dbReference type="EMBL" id="WRQ86950.1"/>
    </source>
</evidence>
<evidence type="ECO:0000256" key="9">
    <source>
        <dbReference type="ARBA" id="ARBA00023065"/>
    </source>
</evidence>
<keyword evidence="7 14" id="KW-1133">Transmembrane helix</keyword>
<dbReference type="RefSeq" id="WP_221030785.1">
    <property type="nucleotide sequence ID" value="NZ_CP139781.1"/>
</dbReference>
<reference evidence="15 16" key="2">
    <citation type="submission" date="2023-12" db="EMBL/GenBank/DDBJ databases">
        <title>Description of an unclassified Opitutus bacterium of Verrucomicrobiota.</title>
        <authorList>
            <person name="Zhang D.-F."/>
        </authorList>
    </citation>
    <scope>NUCLEOTIDE SEQUENCE [LARGE SCALE GENOMIC DNA]</scope>
    <source>
        <strain evidence="15 16">WL0086</strain>
    </source>
</reference>
<dbReference type="EMBL" id="CP139781">
    <property type="protein sequence ID" value="WRQ86950.1"/>
    <property type="molecule type" value="Genomic_DNA"/>
</dbReference>
<evidence type="ECO:0000313" key="16">
    <source>
        <dbReference type="Proteomes" id="UP000738431"/>
    </source>
</evidence>